<dbReference type="Gene3D" id="3.20.20.100">
    <property type="entry name" value="NADP-dependent oxidoreductase domain"/>
    <property type="match status" value="1"/>
</dbReference>
<dbReference type="OrthoDB" id="1720422at2759"/>
<dbReference type="InterPro" id="IPR023210">
    <property type="entry name" value="NADP_OxRdtase_dom"/>
</dbReference>
<dbReference type="Pfam" id="PF00248">
    <property type="entry name" value="Aldo_ket_red"/>
    <property type="match status" value="1"/>
</dbReference>
<evidence type="ECO:0000256" key="4">
    <source>
        <dbReference type="ARBA" id="ARBA00023002"/>
    </source>
</evidence>
<dbReference type="CDD" id="cd19079">
    <property type="entry name" value="AKR_EcYajO-like"/>
    <property type="match status" value="1"/>
</dbReference>
<gene>
    <name evidence="7" type="ORF">DM02DRAFT_610081</name>
</gene>
<dbReference type="InterPro" id="IPR050523">
    <property type="entry name" value="AKR_Detox_Biosynth"/>
</dbReference>
<keyword evidence="5" id="KW-0843">Virulence</keyword>
<evidence type="ECO:0000256" key="3">
    <source>
        <dbReference type="ARBA" id="ARBA00022857"/>
    </source>
</evidence>
<keyword evidence="4" id="KW-0560">Oxidoreductase</keyword>
<dbReference type="AlphaFoldDB" id="A0A2V1EA69"/>
<accession>A0A2V1EA69</accession>
<protein>
    <submittedName>
        <fullName evidence="7">Aldo/keto reductase</fullName>
    </submittedName>
</protein>
<evidence type="ECO:0000256" key="5">
    <source>
        <dbReference type="ARBA" id="ARBA00023026"/>
    </source>
</evidence>
<reference evidence="7 8" key="1">
    <citation type="journal article" date="2018" name="Sci. Rep.">
        <title>Comparative genomics provides insights into the lifestyle and reveals functional heterogeneity of dark septate endophytic fungi.</title>
        <authorList>
            <person name="Knapp D.G."/>
            <person name="Nemeth J.B."/>
            <person name="Barry K."/>
            <person name="Hainaut M."/>
            <person name="Henrissat B."/>
            <person name="Johnson J."/>
            <person name="Kuo A."/>
            <person name="Lim J.H.P."/>
            <person name="Lipzen A."/>
            <person name="Nolan M."/>
            <person name="Ohm R.A."/>
            <person name="Tamas L."/>
            <person name="Grigoriev I.V."/>
            <person name="Spatafora J.W."/>
            <person name="Nagy L.G."/>
            <person name="Kovacs G.M."/>
        </authorList>
    </citation>
    <scope>NUCLEOTIDE SEQUENCE [LARGE SCALE GENOMIC DNA]</scope>
    <source>
        <strain evidence="7 8">DSE2036</strain>
    </source>
</reference>
<proteinExistence type="inferred from homology"/>
<evidence type="ECO:0000256" key="2">
    <source>
        <dbReference type="ARBA" id="ARBA00007905"/>
    </source>
</evidence>
<name>A0A2V1EA69_9PLEO</name>
<feature type="domain" description="NADP-dependent oxidoreductase" evidence="6">
    <location>
        <begin position="25"/>
        <end position="340"/>
    </location>
</feature>
<keyword evidence="8" id="KW-1185">Reference proteome</keyword>
<evidence type="ECO:0000313" key="8">
    <source>
        <dbReference type="Proteomes" id="UP000244855"/>
    </source>
</evidence>
<dbReference type="PANTHER" id="PTHR43364">
    <property type="entry name" value="NADH-SPECIFIC METHYLGLYOXAL REDUCTASE-RELATED"/>
    <property type="match status" value="1"/>
</dbReference>
<dbReference type="PANTHER" id="PTHR43364:SF15">
    <property type="entry name" value="ARYL-ALCOHOL DEHYDROGENASE AAD16-RELATED"/>
    <property type="match status" value="1"/>
</dbReference>
<evidence type="ECO:0000313" key="7">
    <source>
        <dbReference type="EMBL" id="PVI06125.1"/>
    </source>
</evidence>
<dbReference type="GO" id="GO:0016491">
    <property type="term" value="F:oxidoreductase activity"/>
    <property type="evidence" value="ECO:0007669"/>
    <property type="project" value="UniProtKB-KW"/>
</dbReference>
<organism evidence="7 8">
    <name type="scientific">Periconia macrospinosa</name>
    <dbReference type="NCBI Taxonomy" id="97972"/>
    <lineage>
        <taxon>Eukaryota</taxon>
        <taxon>Fungi</taxon>
        <taxon>Dikarya</taxon>
        <taxon>Ascomycota</taxon>
        <taxon>Pezizomycotina</taxon>
        <taxon>Dothideomycetes</taxon>
        <taxon>Pleosporomycetidae</taxon>
        <taxon>Pleosporales</taxon>
        <taxon>Massarineae</taxon>
        <taxon>Periconiaceae</taxon>
        <taxon>Periconia</taxon>
    </lineage>
</organism>
<dbReference type="STRING" id="97972.A0A2V1EA69"/>
<evidence type="ECO:0000259" key="6">
    <source>
        <dbReference type="Pfam" id="PF00248"/>
    </source>
</evidence>
<sequence length="351" mass="39088">MATAPDALPKMTYHRLGKSGLKVSRIILGAMGYGSPSMNGPWVHDAAASLPLLKHAYDQGINTWDTADFYSQGQSEEIIGQAIKEYGIKRETLVIMTKCYFGIGEEVLGENGRIVPAKGMMNDGVMVNRVGLSRKHIIDAVDRSVERLGTYIDVLQIHRLDRDTPPEEIMRALNDVVESGKVRYIGASSMHAWEFQNLNNIAKQHGWHTFISMQNYHNLVYREEEREMHPYCDYAGIGLIPWSPLAQGALARPWNSTKTTREETDAYAGWLTGEDDKAVVDCVEEVAKEKGVTMAQVAIAWSLKKGVNPILGLQSVKRIDEAVGALGVELSDEEVKKLEEPYKPKGVMALW</sequence>
<dbReference type="InterPro" id="IPR036812">
    <property type="entry name" value="NAD(P)_OxRdtase_dom_sf"/>
</dbReference>
<keyword evidence="3" id="KW-0521">NADP</keyword>
<dbReference type="FunFam" id="3.20.20.100:FF:000004">
    <property type="entry name" value="Oxidoreductase, aldo/keto reductase"/>
    <property type="match status" value="1"/>
</dbReference>
<dbReference type="GO" id="GO:0005829">
    <property type="term" value="C:cytosol"/>
    <property type="evidence" value="ECO:0007669"/>
    <property type="project" value="UniProtKB-ARBA"/>
</dbReference>
<comment type="pathway">
    <text evidence="1">Mycotoxin biosynthesis.</text>
</comment>
<comment type="similarity">
    <text evidence="2">Belongs to the aldo/keto reductase family.</text>
</comment>
<dbReference type="Proteomes" id="UP000244855">
    <property type="component" value="Unassembled WGS sequence"/>
</dbReference>
<evidence type="ECO:0000256" key="1">
    <source>
        <dbReference type="ARBA" id="ARBA00004685"/>
    </source>
</evidence>
<dbReference type="EMBL" id="KZ805310">
    <property type="protein sequence ID" value="PVI06125.1"/>
    <property type="molecule type" value="Genomic_DNA"/>
</dbReference>
<dbReference type="SUPFAM" id="SSF51430">
    <property type="entry name" value="NAD(P)-linked oxidoreductase"/>
    <property type="match status" value="1"/>
</dbReference>